<dbReference type="SUPFAM" id="SSF56112">
    <property type="entry name" value="Protein kinase-like (PK-like)"/>
    <property type="match status" value="1"/>
</dbReference>
<dbReference type="OrthoDB" id="80260at2"/>
<keyword evidence="2" id="KW-1185">Reference proteome</keyword>
<dbReference type="RefSeq" id="WP_026745486.1">
    <property type="nucleotide sequence ID" value="NZ_AP019823.1"/>
</dbReference>
<accession>A0A510JDJ9</accession>
<dbReference type="Proteomes" id="UP000321892">
    <property type="component" value="Chromosome"/>
</dbReference>
<dbReference type="AlphaFoldDB" id="A0A510JDJ9"/>
<dbReference type="KEGG" id="lhf:JCM16775_0047"/>
<dbReference type="EMBL" id="AP019823">
    <property type="protein sequence ID" value="BBM37372.1"/>
    <property type="molecule type" value="Genomic_DNA"/>
</dbReference>
<reference evidence="1 2" key="1">
    <citation type="submission" date="2019-07" db="EMBL/GenBank/DDBJ databases">
        <title>Complete Genome Sequence of Leptotrichia hofstadii Strain JCM16775.</title>
        <authorList>
            <person name="Watanabe S."/>
            <person name="Cui L."/>
        </authorList>
    </citation>
    <scope>NUCLEOTIDE SEQUENCE [LARGE SCALE GENOMIC DNA]</scope>
    <source>
        <strain evidence="1 2">JCM16775</strain>
    </source>
</reference>
<evidence type="ECO:0000313" key="1">
    <source>
        <dbReference type="EMBL" id="BBM37372.1"/>
    </source>
</evidence>
<gene>
    <name evidence="1" type="ORF">JCM16775_0047</name>
</gene>
<dbReference type="Gene3D" id="1.10.510.10">
    <property type="entry name" value="Transferase(Phosphotransferase) domain 1"/>
    <property type="match status" value="1"/>
</dbReference>
<dbReference type="InterPro" id="IPR011009">
    <property type="entry name" value="Kinase-like_dom_sf"/>
</dbReference>
<evidence type="ECO:0008006" key="3">
    <source>
        <dbReference type="Google" id="ProtNLM"/>
    </source>
</evidence>
<name>A0A510JDJ9_9FUSO</name>
<organism evidence="1 2">
    <name type="scientific">Leptotrichia hofstadii</name>
    <dbReference type="NCBI Taxonomy" id="157688"/>
    <lineage>
        <taxon>Bacteria</taxon>
        <taxon>Fusobacteriati</taxon>
        <taxon>Fusobacteriota</taxon>
        <taxon>Fusobacteriia</taxon>
        <taxon>Fusobacteriales</taxon>
        <taxon>Leptotrichiaceae</taxon>
        <taxon>Leptotrichia</taxon>
    </lineage>
</organism>
<proteinExistence type="predicted"/>
<protein>
    <recommendedName>
        <fullName evidence="3">Aminoglycoside phosphotransferase domain-containing protein</fullName>
    </recommendedName>
</protein>
<evidence type="ECO:0000313" key="2">
    <source>
        <dbReference type="Proteomes" id="UP000321892"/>
    </source>
</evidence>
<sequence length="224" mass="27306">MQESKNLNIDNEKNFFYKTYEYRNGKALKIFLGITREKGKNSFEIAKHLKKDFPELNFMEITEYKVIKYTPFHIKIETVSENINKTFNSNFISYYDYLIEKNDFQLTYKTLDLWLEFEENFFEKEYYHMDFSLGNFFIDKESGKIAFIDFDDIVRKPPFFRKRLYLTKSIRSFEGSMKFFLSVKSFSREENQKVIDRLEEIKKKYGVVSREKDLEMTRKILDRK</sequence>